<dbReference type="Gene3D" id="3.40.50.300">
    <property type="entry name" value="P-loop containing nucleotide triphosphate hydrolases"/>
    <property type="match status" value="1"/>
</dbReference>
<keyword evidence="12" id="KW-1185">Reference proteome</keyword>
<keyword evidence="9" id="KW-0175">Coiled coil</keyword>
<dbReference type="PANTHER" id="PTHR23117:SF13">
    <property type="entry name" value="GUANYLATE KINASE"/>
    <property type="match status" value="1"/>
</dbReference>
<dbReference type="InterPro" id="IPR008145">
    <property type="entry name" value="GK/Ca_channel_bsu"/>
</dbReference>
<sequence length="184" mass="20626">MRPIVISGPSGAGKSTFLKRLFAEYPDKFGFSVSHTTRTPRAGEAHGVDYNFVTREEFLEGVSRKEFVEHAEFSKNLYGTTIQAVKSVSDQGKVCILDIDMQGVKQVKETSLDPHYLSVQPPSVEELEKRLRARGTEKEEQIQNRLAAAAGELEYANQEGSFDETIVNDDLETAYAKFKAFIDR</sequence>
<evidence type="ECO:0000256" key="9">
    <source>
        <dbReference type="SAM" id="Coils"/>
    </source>
</evidence>
<comment type="caution">
    <text evidence="11">The sequence shown here is derived from an EMBL/GenBank/DDBJ whole genome shotgun (WGS) entry which is preliminary data.</text>
</comment>
<dbReference type="SMART" id="SM00072">
    <property type="entry name" value="GuKc"/>
    <property type="match status" value="1"/>
</dbReference>
<proteinExistence type="inferred from homology"/>
<reference evidence="11" key="1">
    <citation type="journal article" date="2020" name="Fungal Divers.">
        <title>Resolving the Mortierellaceae phylogeny through synthesis of multi-gene phylogenetics and phylogenomics.</title>
        <authorList>
            <person name="Vandepol N."/>
            <person name="Liber J."/>
            <person name="Desiro A."/>
            <person name="Na H."/>
            <person name="Kennedy M."/>
            <person name="Barry K."/>
            <person name="Grigoriev I.V."/>
            <person name="Miller A.N."/>
            <person name="O'Donnell K."/>
            <person name="Stajich J.E."/>
            <person name="Bonito G."/>
        </authorList>
    </citation>
    <scope>NUCLEOTIDE SEQUENCE</scope>
    <source>
        <strain evidence="11">KOD1015</strain>
    </source>
</reference>
<feature type="coiled-coil region" evidence="9">
    <location>
        <begin position="124"/>
        <end position="159"/>
    </location>
</feature>
<accession>A0A9P6G370</accession>
<keyword evidence="7" id="KW-0067">ATP-binding</keyword>
<organism evidence="11 12">
    <name type="scientific">Lunasporangiospora selenospora</name>
    <dbReference type="NCBI Taxonomy" id="979761"/>
    <lineage>
        <taxon>Eukaryota</taxon>
        <taxon>Fungi</taxon>
        <taxon>Fungi incertae sedis</taxon>
        <taxon>Mucoromycota</taxon>
        <taxon>Mortierellomycotina</taxon>
        <taxon>Mortierellomycetes</taxon>
        <taxon>Mortierellales</taxon>
        <taxon>Mortierellaceae</taxon>
        <taxon>Lunasporangiospora</taxon>
    </lineage>
</organism>
<evidence type="ECO:0000313" key="12">
    <source>
        <dbReference type="Proteomes" id="UP000780801"/>
    </source>
</evidence>
<dbReference type="InterPro" id="IPR020590">
    <property type="entry name" value="Guanylate_kinase_CS"/>
</dbReference>
<protein>
    <recommendedName>
        <fullName evidence="3">Guanylate kinase</fullName>
        <ecNumber evidence="2">2.7.4.8</ecNumber>
    </recommendedName>
    <alternativeName>
        <fullName evidence="8">GMP kinase</fullName>
    </alternativeName>
</protein>
<dbReference type="AlphaFoldDB" id="A0A9P6G370"/>
<gene>
    <name evidence="11" type="primary">GUK1</name>
    <name evidence="11" type="ORF">BGW38_009468</name>
</gene>
<evidence type="ECO:0000256" key="6">
    <source>
        <dbReference type="ARBA" id="ARBA00022777"/>
    </source>
</evidence>
<keyword evidence="5" id="KW-0547">Nucleotide-binding</keyword>
<dbReference type="OrthoDB" id="6334211at2759"/>
<evidence type="ECO:0000256" key="7">
    <source>
        <dbReference type="ARBA" id="ARBA00022840"/>
    </source>
</evidence>
<name>A0A9P6G370_9FUNG</name>
<feature type="non-terminal residue" evidence="11">
    <location>
        <position position="1"/>
    </location>
</feature>
<evidence type="ECO:0000256" key="4">
    <source>
        <dbReference type="ARBA" id="ARBA00022679"/>
    </source>
</evidence>
<keyword evidence="6 11" id="KW-0418">Kinase</keyword>
<comment type="similarity">
    <text evidence="1">Belongs to the guanylate kinase family.</text>
</comment>
<dbReference type="FunFam" id="3.30.63.10:FF:000002">
    <property type="entry name" value="Guanylate kinase 1"/>
    <property type="match status" value="1"/>
</dbReference>
<dbReference type="EC" id="2.7.4.8" evidence="2"/>
<dbReference type="EMBL" id="JAABOA010000007">
    <property type="protein sequence ID" value="KAF9586683.1"/>
    <property type="molecule type" value="Genomic_DNA"/>
</dbReference>
<dbReference type="FunFam" id="3.40.50.300:FF:000776">
    <property type="entry name" value="Guanylate kinase 2"/>
    <property type="match status" value="1"/>
</dbReference>
<dbReference type="InterPro" id="IPR027417">
    <property type="entry name" value="P-loop_NTPase"/>
</dbReference>
<dbReference type="Pfam" id="PF00625">
    <property type="entry name" value="Guanylate_kin"/>
    <property type="match status" value="1"/>
</dbReference>
<dbReference type="GO" id="GO:0004385">
    <property type="term" value="F:GMP kinase activity"/>
    <property type="evidence" value="ECO:0007669"/>
    <property type="project" value="UniProtKB-EC"/>
</dbReference>
<evidence type="ECO:0000256" key="1">
    <source>
        <dbReference type="ARBA" id="ARBA00005790"/>
    </source>
</evidence>
<evidence type="ECO:0000256" key="3">
    <source>
        <dbReference type="ARBA" id="ARBA00016296"/>
    </source>
</evidence>
<dbReference type="CDD" id="cd00071">
    <property type="entry name" value="GMPK"/>
    <property type="match status" value="1"/>
</dbReference>
<evidence type="ECO:0000259" key="10">
    <source>
        <dbReference type="PROSITE" id="PS50052"/>
    </source>
</evidence>
<dbReference type="GO" id="GO:0005524">
    <property type="term" value="F:ATP binding"/>
    <property type="evidence" value="ECO:0007669"/>
    <property type="project" value="UniProtKB-KW"/>
</dbReference>
<dbReference type="SUPFAM" id="SSF52540">
    <property type="entry name" value="P-loop containing nucleoside triphosphate hydrolases"/>
    <property type="match status" value="1"/>
</dbReference>
<dbReference type="PROSITE" id="PS00856">
    <property type="entry name" value="GUANYLATE_KINASE_1"/>
    <property type="match status" value="1"/>
</dbReference>
<dbReference type="PROSITE" id="PS50052">
    <property type="entry name" value="GUANYLATE_KINASE_2"/>
    <property type="match status" value="1"/>
</dbReference>
<evidence type="ECO:0000256" key="8">
    <source>
        <dbReference type="ARBA" id="ARBA00030128"/>
    </source>
</evidence>
<dbReference type="NCBIfam" id="TIGR03263">
    <property type="entry name" value="guanyl_kin"/>
    <property type="match status" value="1"/>
</dbReference>
<keyword evidence="4" id="KW-0808">Transferase</keyword>
<evidence type="ECO:0000256" key="2">
    <source>
        <dbReference type="ARBA" id="ARBA00012961"/>
    </source>
</evidence>
<dbReference type="InterPro" id="IPR008144">
    <property type="entry name" value="Guanylate_kin-like_dom"/>
</dbReference>
<evidence type="ECO:0000313" key="11">
    <source>
        <dbReference type="EMBL" id="KAF9586683.1"/>
    </source>
</evidence>
<dbReference type="PANTHER" id="PTHR23117">
    <property type="entry name" value="GUANYLATE KINASE-RELATED"/>
    <property type="match status" value="1"/>
</dbReference>
<dbReference type="GO" id="GO:0005829">
    <property type="term" value="C:cytosol"/>
    <property type="evidence" value="ECO:0007669"/>
    <property type="project" value="TreeGrafter"/>
</dbReference>
<dbReference type="InterPro" id="IPR017665">
    <property type="entry name" value="Guanylate_kinase"/>
</dbReference>
<evidence type="ECO:0000256" key="5">
    <source>
        <dbReference type="ARBA" id="ARBA00022741"/>
    </source>
</evidence>
<dbReference type="Proteomes" id="UP000780801">
    <property type="component" value="Unassembled WGS sequence"/>
</dbReference>
<feature type="domain" description="Guanylate kinase-like" evidence="10">
    <location>
        <begin position="1"/>
        <end position="183"/>
    </location>
</feature>